<evidence type="ECO:0000313" key="2">
    <source>
        <dbReference type="Proteomes" id="UP001652660"/>
    </source>
</evidence>
<dbReference type="InterPro" id="IPR016197">
    <property type="entry name" value="Chromo-like_dom_sf"/>
</dbReference>
<dbReference type="PANTHER" id="PTHR46148">
    <property type="entry name" value="CHROMO DOMAIN-CONTAINING PROTEIN"/>
    <property type="match status" value="1"/>
</dbReference>
<feature type="domain" description="Tf2-1-like SH3-like" evidence="1">
    <location>
        <begin position="72"/>
        <end position="135"/>
    </location>
</feature>
<dbReference type="GeneID" id="140008755"/>
<proteinExistence type="predicted"/>
<dbReference type="Pfam" id="PF24626">
    <property type="entry name" value="SH3_Tf2-1"/>
    <property type="match status" value="1"/>
</dbReference>
<dbReference type="SUPFAM" id="SSF54160">
    <property type="entry name" value="Chromo domain-like"/>
    <property type="match status" value="1"/>
</dbReference>
<accession>A0ABM4UR12</accession>
<dbReference type="RefSeq" id="XP_071909722.1">
    <property type="nucleotide sequence ID" value="XM_072053621.1"/>
</dbReference>
<dbReference type="InterPro" id="IPR056924">
    <property type="entry name" value="SH3_Tf2-1"/>
</dbReference>
<gene>
    <name evidence="3" type="primary">LOC140008755</name>
</gene>
<keyword evidence="2" id="KW-1185">Reference proteome</keyword>
<dbReference type="PANTHER" id="PTHR46148:SF57">
    <property type="entry name" value="OS12G0499874 PROTEIN"/>
    <property type="match status" value="1"/>
</dbReference>
<reference evidence="3" key="1">
    <citation type="submission" date="2025-08" db="UniProtKB">
        <authorList>
            <consortium name="RefSeq"/>
        </authorList>
    </citation>
    <scope>IDENTIFICATION</scope>
    <source>
        <tissue evidence="3">Leaves</tissue>
    </source>
</reference>
<dbReference type="Proteomes" id="UP001652660">
    <property type="component" value="Chromosome 6c"/>
</dbReference>
<organism evidence="2 3">
    <name type="scientific">Coffea arabica</name>
    <name type="common">Arabian coffee</name>
    <dbReference type="NCBI Taxonomy" id="13443"/>
    <lineage>
        <taxon>Eukaryota</taxon>
        <taxon>Viridiplantae</taxon>
        <taxon>Streptophyta</taxon>
        <taxon>Embryophyta</taxon>
        <taxon>Tracheophyta</taxon>
        <taxon>Spermatophyta</taxon>
        <taxon>Magnoliopsida</taxon>
        <taxon>eudicotyledons</taxon>
        <taxon>Gunneridae</taxon>
        <taxon>Pentapetalae</taxon>
        <taxon>asterids</taxon>
        <taxon>lamiids</taxon>
        <taxon>Gentianales</taxon>
        <taxon>Rubiaceae</taxon>
        <taxon>Ixoroideae</taxon>
        <taxon>Gardenieae complex</taxon>
        <taxon>Bertiereae - Coffeeae clade</taxon>
        <taxon>Coffeeae</taxon>
        <taxon>Coffea</taxon>
    </lineage>
</organism>
<name>A0ABM4UR12_COFAR</name>
<evidence type="ECO:0000259" key="1">
    <source>
        <dbReference type="Pfam" id="PF24626"/>
    </source>
</evidence>
<protein>
    <recommendedName>
        <fullName evidence="1">Tf2-1-like SH3-like domain-containing protein</fullName>
    </recommendedName>
</protein>
<evidence type="ECO:0000313" key="3">
    <source>
        <dbReference type="RefSeq" id="XP_071909722.1"/>
    </source>
</evidence>
<sequence>MAPYKALYGRKCRSPIYWDEVGERRILDPTIIPWIEDAQEKVKLIRQRLQTAQSRQKSYADNRRKDLEFEVGDQVFLKITPLRSLTAGKGKKLQPRFVGPFPILQRVGKVAYRLELPSSLSRIHDVFHVSMLKRYYPDPAHIVQPEEIEIDEALTYEEKPVQVLDRKVKELRNKQIPLVKILWKNHGVEEATWEMESEMKTKYPELFSDSAFQRRNNTQGLQLRIDVASPENEVDKWCVTILFERDIKWLSQPGNAAYVRYKQLISCYNLLTRLYRDHCLVDYNCNNI</sequence>